<proteinExistence type="predicted"/>
<dbReference type="Proteomes" id="UP000007076">
    <property type="component" value="Chromosome"/>
</dbReference>
<dbReference type="EMBL" id="AP010968">
    <property type="protein sequence ID" value="BAJ27161.1"/>
    <property type="molecule type" value="Genomic_DNA"/>
</dbReference>
<dbReference type="PROSITE" id="PS50240">
    <property type="entry name" value="TRYPSIN_DOM"/>
    <property type="match status" value="1"/>
</dbReference>
<reference evidence="6 7" key="1">
    <citation type="journal article" date="2010" name="DNA Res.">
        <title>Genome sequence of Kitasatospora setae NBRC 14216T: an evolutionary snapshot of the family Streptomycetaceae.</title>
        <authorList>
            <person name="Ichikawa N."/>
            <person name="Oguchi A."/>
            <person name="Ikeda H."/>
            <person name="Ishikawa J."/>
            <person name="Kitani S."/>
            <person name="Watanabe Y."/>
            <person name="Nakamura S."/>
            <person name="Katano Y."/>
            <person name="Kishi E."/>
            <person name="Sasagawa M."/>
            <person name="Ankai A."/>
            <person name="Fukui S."/>
            <person name="Hashimoto Y."/>
            <person name="Kamata S."/>
            <person name="Otoguro M."/>
            <person name="Tanikawa S."/>
            <person name="Nihira T."/>
            <person name="Horinouchi S."/>
            <person name="Ohnishi Y."/>
            <person name="Hayakawa M."/>
            <person name="Kuzuyama T."/>
            <person name="Arisawa A."/>
            <person name="Nomoto F."/>
            <person name="Miura H."/>
            <person name="Takahashi Y."/>
            <person name="Fujita N."/>
        </authorList>
    </citation>
    <scope>NUCLEOTIDE SEQUENCE [LARGE SCALE GENOMIC DNA]</scope>
    <source>
        <strain evidence="7">ATCC 33774 / DSM 43861 / JCM 3304 / KCC A-0304 / NBRC 14216 / KM-6054</strain>
    </source>
</reference>
<dbReference type="InterPro" id="IPR001254">
    <property type="entry name" value="Trypsin_dom"/>
</dbReference>
<protein>
    <submittedName>
        <fullName evidence="6">Putative peptidase S01A family protein</fullName>
    </submittedName>
</protein>
<keyword evidence="1" id="KW-0645">Protease</keyword>
<organism evidence="6 7">
    <name type="scientific">Kitasatospora setae (strain ATCC 33774 / DSM 43861 / JCM 3304 / KCC A-0304 / NBRC 14216 / KM-6054)</name>
    <name type="common">Streptomyces setae</name>
    <dbReference type="NCBI Taxonomy" id="452652"/>
    <lineage>
        <taxon>Bacteria</taxon>
        <taxon>Bacillati</taxon>
        <taxon>Actinomycetota</taxon>
        <taxon>Actinomycetes</taxon>
        <taxon>Kitasatosporales</taxon>
        <taxon>Streptomycetaceae</taxon>
        <taxon>Kitasatospora</taxon>
    </lineage>
</organism>
<dbReference type="FunFam" id="2.40.10.10:FF:000036">
    <property type="entry name" value="Trypsin beta"/>
    <property type="match status" value="1"/>
</dbReference>
<dbReference type="PATRIC" id="fig|452652.3.peg.1328"/>
<evidence type="ECO:0000313" key="7">
    <source>
        <dbReference type="Proteomes" id="UP000007076"/>
    </source>
</evidence>
<dbReference type="HOGENOM" id="CLU_006842_13_2_11"/>
<evidence type="ECO:0000256" key="4">
    <source>
        <dbReference type="ARBA" id="ARBA00023157"/>
    </source>
</evidence>
<dbReference type="SMART" id="SM00020">
    <property type="entry name" value="Tryp_SPc"/>
    <property type="match status" value="1"/>
</dbReference>
<dbReference type="GO" id="GO:0004252">
    <property type="term" value="F:serine-type endopeptidase activity"/>
    <property type="evidence" value="ECO:0007669"/>
    <property type="project" value="InterPro"/>
</dbReference>
<keyword evidence="3" id="KW-0720">Serine protease</keyword>
<dbReference type="InterPro" id="IPR009003">
    <property type="entry name" value="Peptidase_S1_PA"/>
</dbReference>
<keyword evidence="2" id="KW-0378">Hydrolase</keyword>
<dbReference type="SUPFAM" id="SSF50494">
    <property type="entry name" value="Trypsin-like serine proteases"/>
    <property type="match status" value="1"/>
</dbReference>
<evidence type="ECO:0000256" key="3">
    <source>
        <dbReference type="ARBA" id="ARBA00022825"/>
    </source>
</evidence>
<dbReference type="PANTHER" id="PTHR24276:SF95">
    <property type="entry name" value="PEPTIDASE S1 DOMAIN-CONTAINING PROTEIN"/>
    <property type="match status" value="1"/>
</dbReference>
<evidence type="ECO:0000256" key="1">
    <source>
        <dbReference type="ARBA" id="ARBA00022670"/>
    </source>
</evidence>
<evidence type="ECO:0000256" key="2">
    <source>
        <dbReference type="ARBA" id="ARBA00022801"/>
    </source>
</evidence>
<keyword evidence="4" id="KW-1015">Disulfide bond</keyword>
<dbReference type="STRING" id="452652.KSE_13320"/>
<evidence type="ECO:0000313" key="6">
    <source>
        <dbReference type="EMBL" id="BAJ27161.1"/>
    </source>
</evidence>
<feature type="domain" description="Peptidase S1" evidence="5">
    <location>
        <begin position="1"/>
        <end position="161"/>
    </location>
</feature>
<evidence type="ECO:0000259" key="5">
    <source>
        <dbReference type="PROSITE" id="PS50240"/>
    </source>
</evidence>
<dbReference type="GO" id="GO:0006508">
    <property type="term" value="P:proteolysis"/>
    <property type="evidence" value="ECO:0007669"/>
    <property type="project" value="UniProtKB-KW"/>
</dbReference>
<dbReference type="AlphaFoldDB" id="E4N7I0"/>
<keyword evidence="7" id="KW-1185">Reference proteome</keyword>
<dbReference type="CDD" id="cd00190">
    <property type="entry name" value="Tryp_SPc"/>
    <property type="match status" value="1"/>
</dbReference>
<sequence length="162" mass="16729">MYAVQQLIGHEAYNENAAGMPNDIGVLQLATPLAYTPLVQPIALPALPDLLGGTATLTGWGYTSGSSGTASNTLQQATVTVLTVADCQLRWPGQNINIKQVCTYDKGSGIPACMGDSGGPLAQNGRVIGIASWGVASCNGLSPSVYTDVGAYRAWITTRTGL</sequence>
<dbReference type="Pfam" id="PF00089">
    <property type="entry name" value="Trypsin"/>
    <property type="match status" value="1"/>
</dbReference>
<dbReference type="InterPro" id="IPR050430">
    <property type="entry name" value="Peptidase_S1"/>
</dbReference>
<dbReference type="KEGG" id="ksk:KSE_13320"/>
<name>E4N7I0_KITSK</name>
<dbReference type="Gene3D" id="2.40.10.10">
    <property type="entry name" value="Trypsin-like serine proteases"/>
    <property type="match status" value="1"/>
</dbReference>
<dbReference type="PANTHER" id="PTHR24276">
    <property type="entry name" value="POLYSERASE-RELATED"/>
    <property type="match status" value="1"/>
</dbReference>
<gene>
    <name evidence="6" type="ordered locus">KSE_13320</name>
</gene>
<dbReference type="eggNOG" id="COG5640">
    <property type="taxonomic scope" value="Bacteria"/>
</dbReference>
<dbReference type="InterPro" id="IPR043504">
    <property type="entry name" value="Peptidase_S1_PA_chymotrypsin"/>
</dbReference>
<accession>E4N7I0</accession>